<organism evidence="4 5">
    <name type="scientific">Calicophoron daubneyi</name>
    <name type="common">Rumen fluke</name>
    <name type="synonym">Paramphistomum daubneyi</name>
    <dbReference type="NCBI Taxonomy" id="300641"/>
    <lineage>
        <taxon>Eukaryota</taxon>
        <taxon>Metazoa</taxon>
        <taxon>Spiralia</taxon>
        <taxon>Lophotrochozoa</taxon>
        <taxon>Platyhelminthes</taxon>
        <taxon>Trematoda</taxon>
        <taxon>Digenea</taxon>
        <taxon>Plagiorchiida</taxon>
        <taxon>Pronocephalata</taxon>
        <taxon>Paramphistomoidea</taxon>
        <taxon>Paramphistomidae</taxon>
        <taxon>Calicophoron</taxon>
    </lineage>
</organism>
<feature type="region of interest" description="Disordered" evidence="2">
    <location>
        <begin position="2718"/>
        <end position="2839"/>
    </location>
</feature>
<proteinExistence type="predicted"/>
<feature type="region of interest" description="Disordered" evidence="2">
    <location>
        <begin position="1564"/>
        <end position="1608"/>
    </location>
</feature>
<dbReference type="PANTHER" id="PTHR13950">
    <property type="entry name" value="RABCONNECTIN-RELATED"/>
    <property type="match status" value="1"/>
</dbReference>
<feature type="compositionally biased region" description="Polar residues" evidence="2">
    <location>
        <begin position="1959"/>
        <end position="1975"/>
    </location>
</feature>
<dbReference type="InterPro" id="IPR022033">
    <property type="entry name" value="Rav1p_C"/>
</dbReference>
<feature type="compositionally biased region" description="Acidic residues" evidence="2">
    <location>
        <begin position="3016"/>
        <end position="3026"/>
    </location>
</feature>
<dbReference type="PANTHER" id="PTHR13950:SF9">
    <property type="entry name" value="RABCONNECTIN-3A"/>
    <property type="match status" value="1"/>
</dbReference>
<dbReference type="InterPro" id="IPR015943">
    <property type="entry name" value="WD40/YVTN_repeat-like_dom_sf"/>
</dbReference>
<protein>
    <recommendedName>
        <fullName evidence="3">RAVE complex protein Rav1 C-terminal domain-containing protein</fullName>
    </recommendedName>
</protein>
<feature type="region of interest" description="Disordered" evidence="2">
    <location>
        <begin position="3262"/>
        <end position="3294"/>
    </location>
</feature>
<feature type="repeat" description="WD" evidence="1">
    <location>
        <begin position="3689"/>
        <end position="3730"/>
    </location>
</feature>
<feature type="compositionally biased region" description="Low complexity" evidence="2">
    <location>
        <begin position="2154"/>
        <end position="2170"/>
    </location>
</feature>
<feature type="region of interest" description="Disordered" evidence="2">
    <location>
        <begin position="1"/>
        <end position="43"/>
    </location>
</feature>
<dbReference type="PROSITE" id="PS50294">
    <property type="entry name" value="WD_REPEATS_REGION"/>
    <property type="match status" value="1"/>
</dbReference>
<dbReference type="InterPro" id="IPR036322">
    <property type="entry name" value="WD40_repeat_dom_sf"/>
</dbReference>
<feature type="region of interest" description="Disordered" evidence="2">
    <location>
        <begin position="1673"/>
        <end position="1696"/>
    </location>
</feature>
<feature type="compositionally biased region" description="Pro residues" evidence="2">
    <location>
        <begin position="2821"/>
        <end position="2835"/>
    </location>
</feature>
<sequence length="3844" mass="421495">MKSCRGDDVLSGSTPRFDIESDSLHSADIAETGSISEDPADPKRETRNCVKWVQAWTHHLPGAPIQVNFSPNGRFFATLHEDRLSSSNSLRVWFREPAPLPLTSGPPNDNSSQVVFDEPTNSNERWEYLPLPHPCPIIYFSWRQCSRYLPPGWIPSVLITSSRDGVCRIWIETTKQQLNSVVGYTDGWLGPNAKQDKGTTRWAFPPSENLPTISFPFYSALFGSKPETSTASAPSLLASSQVTFPLPPLLITHPILRRFLDLWLSDPFADVEVNLEPISQKSEPFDFHSCNLNELMYPRFSFVTSLCFEGLGCSESGELSKSTAGQFVIHWLNNKIYRFDERVREILKDTISRILATPLPMGGDENRAESSLSPPDLIDQLALIDQSFAVLIGEWQHAPDVVFAIHPIDGSLIVWYVHGLDTSVPNPSGIQTHYVQITEQFTHRIAFESAFTATPNFGSRLTQVTASLRSRLHDAFPVGQAASTMPKISTFMTRTAGDLYSLCVLQTPPTSFHFVYRDACLLFCRILVLRNTFQFITSSSGPKAEKSLLLSQHEDNQAWVKAFLAELAEAQLLYASFDPKQRESEYIALLTRHANGSLRHWRLDVSRSSHFQWILSVSPIARLSGHRFHTEAIIPHPLLPLILTTSHHICSLPDLSKDVQFAAEDKLKLSEIRSEVILWRVASVGPLTGSAASVGIHMIHCPHSKTEPGSQIPITPLHMQHGGTSEYGGLFEVARIDVRKIGRSLAWFTDLAWFPCLMSVSMAPYPIGLFVGGMSHSEDTSGELGIFLTLPDAGSKLSQALLKMSQKSATGETGAANRFVSLASSDTTGCMLQLQTKLPLSKRAVPSFLSNENLTEKDAETFLIHVFPSELIQGTKTGCAAFPTDMRVSILSYSTYLIVRLTRWRSRHTGSARMQDGDKTKGPSFRQLEMWQIHVITEADFPQGWEEHLVGEADLSLFDELVFDALKVCDCQLPVPPNVSVVRADLSAAHVSWAALSTYNAPPLFHIVTACTDGCLRFWRCSRNPPVDAGKTRFDAVSADPACNLFTWSEWQMPLTHAMCSCIRLEGDRPPLVLDVDCAYSGRVAVAYAPYSEDGFTYGVYESNLRIPKVLVAIYECESSGGCEWILEDIIDLTSEVYIHFRHNRSPATVQLDWVSTEDGGHLLSVRVGCRISVYAATSENLTANGLKDLHTHLSSTLMTSLGEVYLSWKRVGALYILTPDSWLPVKPKTDKFETCSVRPASSRRHRRAVWMRNGTLLVGLDTELQVYCQWPSESPAARMQMQGVLTMDAQEEVYSSQVAKDSSALDLRQSNSTKIEQITVPKEATVAGSASMAVARLTETYSAYLLRKSASSALLGASGTTGPSLEPAFPNFSVPNDNFTVGNKQNSHSLVGGILDPTLLSNLGLFEALQLFNPVLPQFHPRQLLEWMNLGRLRRVQAILAHLTQCLTKLKPIAPYPRGLDTSAPIGIHNRRSVQYSPGSEPSAFEDKTVRRLSVSASNALQNVDNSIILEAPDVPPLPLYILLAVDSLQCTDDENIGDEDAVFDPSNDFLDYMQEDEPELLKISEDSEESSLGSGTLGSRRPRRKSNDLSDPGFRRHSRSPMNMYSLKPSSISTLARFTQEDAKILAEYLTTRQLPGLSSLDQMYLLGIADLMADKQLNFTERFSSMKFNARAQTDADGSKPTSDDKQETQQSQGLDECGLRFLLTLHLYSYLSRTLPPAKRVQLLSSGLTSSCLVWAFHSEAEGELLSRLPACQFSGSEELTWDEFRRYGCVWWIRSDTLLRQCIEKIARFSFQSTKDPMESVVFYLAMRKAKVVAGLFKTIGNKKLENFFRLDFESGQPPCRQAKLNAFRLLSQHKYAQAAGLFLLAGCLDDAVRVCLDTIKDLQLALVIARLYSSSIPGSDSHSPSSPYFQLLRQHVITNEDPFLRSMGYWILGDRLAALQTLLEKPEVHDHSSNPSSPQTAVASATSVTLGPASPQRPQSMFRTNSVAGADETIAATATVYPSVFKFYTFLRSHPLVIRQWKLISSDPANFRALQRLSSLERRLYFRTAHHYSALGCPTLALEVLTKLPTFIPTEQAFTASSMDEVTSESNLQDSMATMIQGVSTTTVKTNASEIKLDDDIFNWSAEDNLTSANDQLKLDWSDEEGTKTASPTTKPASSTARTSLAPTSGAGDDGLFTQEDKGAVDLIANQLKFIACLKILSEEMSTLVPIAELSKRESGIRDHVWHWLEHELAVVNSITASPKEFATSDNQESPSSPKLLLESLIRLHKSDSDAMTTGMLPLSSSNRGPLTSPSLLLSTSLSPINADKTQSVMTTPYGFSSRRPISDEAVAAIILSGPTLTPEIMDAERKRLRVRREWLKAHKAFLTSLINFCDLYGASCITIPVVRMELLLLLTELYTYPTHTSLVSCIRQTGTEPGGRDQPKLRPVASRSTIAPLPPIPPQEITQDSVVTPTSIIGLIGGIPFLRDLLYLPPGAFLLPTPSGHLQRIIEDLMACLETLPPPYLTTAILPYLHEPKVGGPGSGTSGTGHNSADASSPYCAKCAWYLTPPRQRRIYLLRNLCATLAFTLHQCLSVGGWLWPGSGHTSRIALPASDLLNARSVERQLSTGQSLKPNTEPSRWPGLTSLRKYIRTQHSEPSSKAISGSSAESYLLQTAIHPINRQFIIGILAQALAGTYLGLLVYCMHVRDASALYRLAAVKLNSTTWNKVFGGTYRAKPSRPAPPPAVRSSHSPSPAAGVGKPLRPQRPGTSPVSDANKQDGSTSEAPPPRPRPLRVEFSIPGPSDEAKNEPRFPVGSGERGDLSGLPSSQRQLPPAPTSSMAPPPPPDEWFVPPECSMLTCLLERPSKAGALADDPSEVFDSDDTEPPEDYDSYAQALTKHQNQIRRVRRRLQHQRTLHAKLDAQQKAKDALRRRIAKRTGKMDSSDEEAEAAAVTPYESAEEEQKTSDANKIAEEIKTQPHWILKRLHLDPDFGNAWFGTASELDGEDILDAVRLSGTYPPDANFRDESEEEDNDSELDSGRLHSGEEQIKLCRAELQWASGDSYSWRLMRLGLMQLAKNEIDRLIQLLDFGPDDLAVYAPGLVTATRLVNFWMTGYRLELTTPPTFTPRTLAHGPSSIPESQLLPPPHFLPGIEQDLNPEKTVGLHLEPKISLDVTESPGQLPSAGATRAMLRLRHLIDPTRTPFQTRDPFSLPVKRLWCYLVRQPKVDDVFLRHIFRKPRLVQSLVVPSSEPTKPILPDSPDSAAAPLLSGTAVTTGKSSGGSDEGIKHGTAGTGKLTRHHHANQPATVVSSNSLLLDEAIRLIHKEQEPLIAMCINQANHSCIAVATPKEVIELNIDNLVALPAWYADEVEYDLELMRRPQARFCREGGTDDFVILDSDANVVGGDRAPSSSVTVSTQPGTGANVMMKRNLPAVYSLAAHPSLPYYLSGTGTGSVHLFEWATTLPVVASFTNTYSLTPAGATGSGPAGSRGARVTALHFDDSGRRFGCGDADGNFGLWNVQYSNPDKPPYFRCRCHAKSLADFCFVGSSTLIATVGNGGGGVISGVSVNATGSAYGANTSSPRADSSGSGGSSAFGIEQDASNLTLWDTLLPPRRCGVIRVTDPELESPCTSVAHLSSSININGWPSFSANNRSIFGNCLTGGCKPGLGARDRIVVVGTKRGDVCFVDLRQPRVLLGFSAHDSAVRSLCVDPAADCLITGGADGNVKVWRMSEHELITSFCADFHQGRGAAAVAAAALFRGNQSAAIIAATNPGIANIQLLPTVTGASLLCHGSASSDRGNEIESVGFAYDQYQQQKHSVAAASTACRFVSCGADGGLRMRSFVMRPRPFSVC</sequence>
<name>A0AAV2T3B8_CALDB</name>
<evidence type="ECO:0000256" key="2">
    <source>
        <dbReference type="SAM" id="MobiDB-lite"/>
    </source>
</evidence>
<evidence type="ECO:0000313" key="4">
    <source>
        <dbReference type="EMBL" id="CAL5130469.1"/>
    </source>
</evidence>
<dbReference type="Pfam" id="PF12234">
    <property type="entry name" value="Rav1p_C"/>
    <property type="match status" value="1"/>
</dbReference>
<comment type="caution">
    <text evidence="4">The sequence shown here is derived from an EMBL/GenBank/DDBJ whole genome shotgun (WGS) entry which is preliminary data.</text>
</comment>
<feature type="compositionally biased region" description="Low complexity" evidence="2">
    <location>
        <begin position="1572"/>
        <end position="1581"/>
    </location>
</feature>
<dbReference type="PROSITE" id="PS50082">
    <property type="entry name" value="WD_REPEATS_2"/>
    <property type="match status" value="1"/>
</dbReference>
<feature type="region of interest" description="Disordered" evidence="2">
    <location>
        <begin position="2856"/>
        <end position="2880"/>
    </location>
</feature>
<dbReference type="SUPFAM" id="SSF50978">
    <property type="entry name" value="WD40 repeat-like"/>
    <property type="match status" value="1"/>
</dbReference>
<feature type="compositionally biased region" description="Acidic residues" evidence="2">
    <location>
        <begin position="2862"/>
        <end position="2879"/>
    </location>
</feature>
<dbReference type="Proteomes" id="UP001497525">
    <property type="component" value="Unassembled WGS sequence"/>
</dbReference>
<dbReference type="InterPro" id="IPR052208">
    <property type="entry name" value="DmX-like/RAVE_component"/>
</dbReference>
<dbReference type="GO" id="GO:0007035">
    <property type="term" value="P:vacuolar acidification"/>
    <property type="evidence" value="ECO:0007669"/>
    <property type="project" value="TreeGrafter"/>
</dbReference>
<evidence type="ECO:0000259" key="3">
    <source>
        <dbReference type="Pfam" id="PF12234"/>
    </source>
</evidence>
<reference evidence="4" key="1">
    <citation type="submission" date="2024-06" db="EMBL/GenBank/DDBJ databases">
        <authorList>
            <person name="Liu X."/>
            <person name="Lenzi L."/>
            <person name="Haldenby T S."/>
            <person name="Uol C."/>
        </authorList>
    </citation>
    <scope>NUCLEOTIDE SEQUENCE</scope>
</reference>
<dbReference type="Gene3D" id="2.130.10.10">
    <property type="entry name" value="YVTN repeat-like/Quinoprotein amine dehydrogenase"/>
    <property type="match status" value="2"/>
</dbReference>
<feature type="region of interest" description="Disordered" evidence="2">
    <location>
        <begin position="2147"/>
        <end position="2183"/>
    </location>
</feature>
<dbReference type="SMART" id="SM00320">
    <property type="entry name" value="WD40"/>
    <property type="match status" value="6"/>
</dbReference>
<accession>A0AAV2T3B8</accession>
<feature type="region of interest" description="Disordered" evidence="2">
    <location>
        <begin position="3008"/>
        <end position="3031"/>
    </location>
</feature>
<dbReference type="InterPro" id="IPR001680">
    <property type="entry name" value="WD40_rpt"/>
</dbReference>
<feature type="compositionally biased region" description="Polar residues" evidence="2">
    <location>
        <begin position="2755"/>
        <end position="2772"/>
    </location>
</feature>
<feature type="domain" description="RAVE complex protein Rav1 C-terminal" evidence="3">
    <location>
        <begin position="1692"/>
        <end position="2069"/>
    </location>
</feature>
<feature type="region of interest" description="Disordered" evidence="2">
    <location>
        <begin position="2925"/>
        <end position="2956"/>
    </location>
</feature>
<dbReference type="GO" id="GO:0043291">
    <property type="term" value="C:RAVE complex"/>
    <property type="evidence" value="ECO:0007669"/>
    <property type="project" value="TreeGrafter"/>
</dbReference>
<dbReference type="Pfam" id="PF00400">
    <property type="entry name" value="WD40"/>
    <property type="match status" value="1"/>
</dbReference>
<evidence type="ECO:0000256" key="1">
    <source>
        <dbReference type="PROSITE-ProRule" id="PRU00221"/>
    </source>
</evidence>
<gene>
    <name evidence="4" type="ORF">CDAUBV1_LOCUS2540</name>
</gene>
<feature type="region of interest" description="Disordered" evidence="2">
    <location>
        <begin position="1953"/>
        <end position="1987"/>
    </location>
</feature>
<keyword evidence="1" id="KW-0853">WD repeat</keyword>
<feature type="compositionally biased region" description="Low complexity" evidence="2">
    <location>
        <begin position="2734"/>
        <end position="2744"/>
    </location>
</feature>
<dbReference type="EMBL" id="CAXLJL010000067">
    <property type="protein sequence ID" value="CAL5130469.1"/>
    <property type="molecule type" value="Genomic_DNA"/>
</dbReference>
<evidence type="ECO:0000313" key="5">
    <source>
        <dbReference type="Proteomes" id="UP001497525"/>
    </source>
</evidence>